<name>A0A2G4YU02_9PROT</name>
<dbReference type="RefSeq" id="WP_099471358.1">
    <property type="nucleotide sequence ID" value="NZ_CP041025.1"/>
</dbReference>
<organism evidence="2 3">
    <name type="scientific">Paremcibacter congregatus</name>
    <dbReference type="NCBI Taxonomy" id="2043170"/>
    <lineage>
        <taxon>Bacteria</taxon>
        <taxon>Pseudomonadati</taxon>
        <taxon>Pseudomonadota</taxon>
        <taxon>Alphaproteobacteria</taxon>
        <taxon>Emcibacterales</taxon>
        <taxon>Emcibacteraceae</taxon>
        <taxon>Paremcibacter</taxon>
    </lineage>
</organism>
<dbReference type="InterPro" id="IPR003423">
    <property type="entry name" value="OMP_efflux"/>
</dbReference>
<dbReference type="Gene3D" id="1.20.1600.10">
    <property type="entry name" value="Outer membrane efflux proteins (OEP)"/>
    <property type="match status" value="1"/>
</dbReference>
<dbReference type="Proteomes" id="UP000229730">
    <property type="component" value="Unassembled WGS sequence"/>
</dbReference>
<dbReference type="GO" id="GO:0015562">
    <property type="term" value="F:efflux transmembrane transporter activity"/>
    <property type="evidence" value="ECO:0007669"/>
    <property type="project" value="InterPro"/>
</dbReference>
<dbReference type="PANTHER" id="PTHR30203">
    <property type="entry name" value="OUTER MEMBRANE CATION EFFLUX PROTEIN"/>
    <property type="match status" value="1"/>
</dbReference>
<dbReference type="PANTHER" id="PTHR30203:SF24">
    <property type="entry name" value="BLR4935 PROTEIN"/>
    <property type="match status" value="1"/>
</dbReference>
<dbReference type="EMBL" id="PDEM01000009">
    <property type="protein sequence ID" value="PHZ85773.1"/>
    <property type="molecule type" value="Genomic_DNA"/>
</dbReference>
<dbReference type="InParanoid" id="A0A2G4YU02"/>
<comment type="caution">
    <text evidence="2">The sequence shown here is derived from an EMBL/GenBank/DDBJ whole genome shotgun (WGS) entry which is preliminary data.</text>
</comment>
<gene>
    <name evidence="2" type="ORF">CRD36_03580</name>
</gene>
<dbReference type="OrthoDB" id="7616531at2"/>
<dbReference type="InterPro" id="IPR010131">
    <property type="entry name" value="MdtP/NodT-like"/>
</dbReference>
<evidence type="ECO:0000256" key="1">
    <source>
        <dbReference type="ARBA" id="ARBA00007613"/>
    </source>
</evidence>
<accession>A0A2G4YU02</accession>
<comment type="similarity">
    <text evidence="1">Belongs to the outer membrane factor (OMF) (TC 1.B.17) family.</text>
</comment>
<evidence type="ECO:0000313" key="2">
    <source>
        <dbReference type="EMBL" id="PHZ85773.1"/>
    </source>
</evidence>
<keyword evidence="3" id="KW-1185">Reference proteome</keyword>
<proteinExistence type="inferred from homology"/>
<protein>
    <submittedName>
        <fullName evidence="2">Transporter</fullName>
    </submittedName>
</protein>
<reference evidence="2 3" key="1">
    <citation type="submission" date="2017-10" db="EMBL/GenBank/DDBJ databases">
        <title>Frigbacter circumglobatus gen. nov. sp. nov., isolated from sediment cultured in situ.</title>
        <authorList>
            <person name="Zhao Z."/>
        </authorList>
    </citation>
    <scope>NUCLEOTIDE SEQUENCE [LARGE SCALE GENOMIC DNA]</scope>
    <source>
        <strain evidence="2 3">ZYL</strain>
    </source>
</reference>
<dbReference type="AlphaFoldDB" id="A0A2G4YU02"/>
<evidence type="ECO:0000313" key="3">
    <source>
        <dbReference type="Proteomes" id="UP000229730"/>
    </source>
</evidence>
<sequence length="485" mass="54759">MILSDRPTFRKAVLSLYPHGVTKKSGHHLTCTLILTLLTLSAGTAPTIGEQRPPSGRVSIETAIESAHQNDPWLTGNRHTQEAIESMSIAAGALPDPKLSFDVANLPTNSFNFGQEAMTQVKLGLTQAFPPGDSRALRKRQLELQSSQHPFLREDRKAKVAVTVGQLWLNAYQAQESIAIIEKNRALFEQLITVTETSYAAALGKSRQQDVIRAQLELTRLEDRLTVLHQRQELFQHQLSEWLTGNENNYPDVTRQAPLMLTTQIPDLMLLHPEFYQDDRYINTQTLHQLLARHPTLQAIDQKLKESQTGVELARQKYKPEWALRAGYGYRANDAMGIKRSDLFSLGVTMSIPLFTANRQDKQVQSEISKTSAVKTEKWQMLRKLTASFATAKTQLMRLNQRQKLYNAQLLPQIHEQAEAALTAYTNDDGDFAEAVRARIAEMDAEIDAMSIDVERQKTILQLNYFFMSQARDIVTGTSRSGEFQ</sequence>
<dbReference type="Pfam" id="PF02321">
    <property type="entry name" value="OEP"/>
    <property type="match status" value="1"/>
</dbReference>
<dbReference type="SUPFAM" id="SSF56954">
    <property type="entry name" value="Outer membrane efflux proteins (OEP)"/>
    <property type="match status" value="1"/>
</dbReference>